<evidence type="ECO:0000256" key="7">
    <source>
        <dbReference type="ARBA" id="ARBA00022795"/>
    </source>
</evidence>
<evidence type="ECO:0000256" key="10">
    <source>
        <dbReference type="ARBA" id="ARBA00023136"/>
    </source>
</evidence>
<dbReference type="EMBL" id="FSQZ01000001">
    <property type="protein sequence ID" value="SIN65864.1"/>
    <property type="molecule type" value="Genomic_DNA"/>
</dbReference>
<dbReference type="SMART" id="SM00382">
    <property type="entry name" value="AAA"/>
    <property type="match status" value="1"/>
</dbReference>
<reference evidence="16 17" key="1">
    <citation type="submission" date="2016-11" db="EMBL/GenBank/DDBJ databases">
        <authorList>
            <person name="Varghese N."/>
            <person name="Submissions S."/>
        </authorList>
    </citation>
    <scope>NUCLEOTIDE SEQUENCE [LARGE SCALE GENOMIC DNA]</scope>
    <source>
        <strain evidence="16 17">DSM 20664</strain>
    </source>
</reference>
<evidence type="ECO:0000259" key="15">
    <source>
        <dbReference type="SMART" id="SM00962"/>
    </source>
</evidence>
<dbReference type="CDD" id="cd17873">
    <property type="entry name" value="FlhF"/>
    <property type="match status" value="1"/>
</dbReference>
<dbReference type="SUPFAM" id="SSF52540">
    <property type="entry name" value="P-loop containing nucleoside triphosphate hydrolases"/>
    <property type="match status" value="1"/>
</dbReference>
<dbReference type="SMART" id="SM00962">
    <property type="entry name" value="SRP54"/>
    <property type="match status" value="1"/>
</dbReference>
<dbReference type="RefSeq" id="WP_074199362.1">
    <property type="nucleotide sequence ID" value="NZ_FSQZ01000001.1"/>
</dbReference>
<dbReference type="InterPro" id="IPR003593">
    <property type="entry name" value="AAA+_ATPase"/>
</dbReference>
<evidence type="ECO:0000256" key="11">
    <source>
        <dbReference type="ARBA" id="ARBA00023225"/>
    </source>
</evidence>
<evidence type="ECO:0000256" key="6">
    <source>
        <dbReference type="ARBA" id="ARBA00022741"/>
    </source>
</evidence>
<keyword evidence="16" id="KW-0966">Cell projection</keyword>
<keyword evidence="10" id="KW-0472">Membrane</keyword>
<evidence type="ECO:0000256" key="1">
    <source>
        <dbReference type="ARBA" id="ARBA00004413"/>
    </source>
</evidence>
<evidence type="ECO:0000256" key="2">
    <source>
        <dbReference type="ARBA" id="ARBA00008531"/>
    </source>
</evidence>
<keyword evidence="16" id="KW-0969">Cilium</keyword>
<comment type="similarity">
    <text evidence="2">Belongs to the GTP-binding SRP family.</text>
</comment>
<keyword evidence="17" id="KW-1185">Reference proteome</keyword>
<keyword evidence="7" id="KW-1005">Bacterial flagellum biogenesis</keyword>
<keyword evidence="11" id="KW-1006">Bacterial flagellum protein export</keyword>
<evidence type="ECO:0000256" key="4">
    <source>
        <dbReference type="ARBA" id="ARBA00022448"/>
    </source>
</evidence>
<keyword evidence="9" id="KW-0342">GTP-binding</keyword>
<keyword evidence="5" id="KW-1003">Cell membrane</keyword>
<dbReference type="PANTHER" id="PTHR43134">
    <property type="entry name" value="SIGNAL RECOGNITION PARTICLE RECEPTOR SUBUNIT ALPHA"/>
    <property type="match status" value="1"/>
</dbReference>
<feature type="domain" description="AAA+ ATPase" evidence="14">
    <location>
        <begin position="192"/>
        <end position="360"/>
    </location>
</feature>
<name>A0ABY1JCJ4_9BACT</name>
<evidence type="ECO:0000256" key="13">
    <source>
        <dbReference type="ARBA" id="ARBA00030866"/>
    </source>
</evidence>
<accession>A0ABY1JCJ4</accession>
<comment type="function">
    <text evidence="12">Necessary for flagellar biosynthesis. May be involved in translocation of the flagellum.</text>
</comment>
<dbReference type="InterPro" id="IPR000897">
    <property type="entry name" value="SRP54_GTPase_dom"/>
</dbReference>
<sequence length="392" mass="43451">MRVVKQIIYEVDAESEAFEKARKKLGPEAVVLSSVPVKRGGFLGLFKKRKYIVTAGILEDDEAQEKLEQGKRDRLIAFQKLLEGASTTSFDVALNKDSNNFSDVLELSNEAVALSHKPIEEKDRYNQKQSPETLAPLGSDNIYEGLMQSGFDPLIAMEIVKEYANIKEDKSLDEFLADHTLVTGKDFISALGGKRAMFIGPTGVGKTTTIAKLAAIFALWHKRKVLLLGADTYRIAAVEQLRTYAGILEVPMEVVSNAGDVERALSNHDAEIVLADLPGGSQNDLLRLEEYRKVYEALRPDCVHLLIAANLSYPTMADVMEKLNVVPYNAIIFTKLDEAPSLGSLFRLIKTYKVPLSYITTGQDVPRDIEVALPLRLARLALGLETLRQTRV</sequence>
<keyword evidence="4" id="KW-0813">Transport</keyword>
<dbReference type="Gene3D" id="3.40.50.300">
    <property type="entry name" value="P-loop containing nucleotide triphosphate hydrolases"/>
    <property type="match status" value="1"/>
</dbReference>
<keyword evidence="6" id="KW-0547">Nucleotide-binding</keyword>
<dbReference type="InterPro" id="IPR047040">
    <property type="entry name" value="FlhF__GTPase_dom"/>
</dbReference>
<evidence type="ECO:0000259" key="14">
    <source>
        <dbReference type="SMART" id="SM00382"/>
    </source>
</evidence>
<evidence type="ECO:0000256" key="9">
    <source>
        <dbReference type="ARBA" id="ARBA00023134"/>
    </source>
</evidence>
<feature type="domain" description="SRP54-type proteins GTP-binding" evidence="15">
    <location>
        <begin position="193"/>
        <end position="383"/>
    </location>
</feature>
<organism evidence="16 17">
    <name type="scientific">Acetomicrobium flavidum</name>
    <dbReference type="NCBI Taxonomy" id="49896"/>
    <lineage>
        <taxon>Bacteria</taxon>
        <taxon>Thermotogati</taxon>
        <taxon>Synergistota</taxon>
        <taxon>Synergistia</taxon>
        <taxon>Synergistales</taxon>
        <taxon>Acetomicrobiaceae</taxon>
        <taxon>Acetomicrobium</taxon>
    </lineage>
</organism>
<evidence type="ECO:0000256" key="3">
    <source>
        <dbReference type="ARBA" id="ARBA00014919"/>
    </source>
</evidence>
<evidence type="ECO:0000313" key="16">
    <source>
        <dbReference type="EMBL" id="SIN65864.1"/>
    </source>
</evidence>
<comment type="caution">
    <text evidence="16">The sequence shown here is derived from an EMBL/GenBank/DDBJ whole genome shotgun (WGS) entry which is preliminary data.</text>
</comment>
<dbReference type="Pfam" id="PF00448">
    <property type="entry name" value="SRP54"/>
    <property type="match status" value="1"/>
</dbReference>
<evidence type="ECO:0000256" key="8">
    <source>
        <dbReference type="ARBA" id="ARBA00022927"/>
    </source>
</evidence>
<dbReference type="PANTHER" id="PTHR43134:SF3">
    <property type="entry name" value="FLAGELLAR BIOSYNTHESIS PROTEIN FLHF"/>
    <property type="match status" value="1"/>
</dbReference>
<evidence type="ECO:0000313" key="17">
    <source>
        <dbReference type="Proteomes" id="UP000185093"/>
    </source>
</evidence>
<comment type="subcellular location">
    <subcellularLocation>
        <location evidence="1">Cell membrane</location>
        <topology evidence="1">Peripheral membrane protein</topology>
        <orientation evidence="1">Cytoplasmic side</orientation>
    </subcellularLocation>
</comment>
<gene>
    <name evidence="16" type="ORF">SAMN05444368_0825</name>
</gene>
<protein>
    <recommendedName>
        <fullName evidence="3">Flagellar biosynthesis protein FlhF</fullName>
    </recommendedName>
    <alternativeName>
        <fullName evidence="13">Flagella-associated GTP-binding protein</fullName>
    </alternativeName>
</protein>
<keyword evidence="8" id="KW-0653">Protein transport</keyword>
<proteinExistence type="inferred from homology"/>
<evidence type="ECO:0000256" key="12">
    <source>
        <dbReference type="ARBA" id="ARBA00025337"/>
    </source>
</evidence>
<dbReference type="Proteomes" id="UP000185093">
    <property type="component" value="Unassembled WGS sequence"/>
</dbReference>
<evidence type="ECO:0000256" key="5">
    <source>
        <dbReference type="ARBA" id="ARBA00022475"/>
    </source>
</evidence>
<keyword evidence="16" id="KW-0282">Flagellum</keyword>
<dbReference type="InterPro" id="IPR027417">
    <property type="entry name" value="P-loop_NTPase"/>
</dbReference>